<dbReference type="Pfam" id="PF07715">
    <property type="entry name" value="Plug"/>
    <property type="match status" value="1"/>
</dbReference>
<dbReference type="AlphaFoldDB" id="A0A7X1F484"/>
<feature type="domain" description="TonB-dependent receptor plug" evidence="15">
    <location>
        <begin position="63"/>
        <end position="172"/>
    </location>
</feature>
<dbReference type="RefSeq" id="WP_185681539.1">
    <property type="nucleotide sequence ID" value="NZ_JACLAU010000001.1"/>
</dbReference>
<evidence type="ECO:0000256" key="6">
    <source>
        <dbReference type="ARBA" id="ARBA00023004"/>
    </source>
</evidence>
<evidence type="ECO:0000313" key="16">
    <source>
        <dbReference type="EMBL" id="MBC2650110.1"/>
    </source>
</evidence>
<dbReference type="InterPro" id="IPR036942">
    <property type="entry name" value="Beta-barrel_TonB_sf"/>
</dbReference>
<evidence type="ECO:0000256" key="4">
    <source>
        <dbReference type="ARBA" id="ARBA00022496"/>
    </source>
</evidence>
<evidence type="ECO:0000256" key="9">
    <source>
        <dbReference type="ARBA" id="ARBA00023136"/>
    </source>
</evidence>
<comment type="similarity">
    <text evidence="11 12">Belongs to the TonB-dependent receptor family.</text>
</comment>
<comment type="caution">
    <text evidence="16">The sequence shown here is derived from an EMBL/GenBank/DDBJ whole genome shotgun (WGS) entry which is preliminary data.</text>
</comment>
<evidence type="ECO:0000256" key="1">
    <source>
        <dbReference type="ARBA" id="ARBA00004571"/>
    </source>
</evidence>
<keyword evidence="13" id="KW-0732">Signal</keyword>
<keyword evidence="10 11" id="KW-0998">Cell outer membrane</keyword>
<evidence type="ECO:0000256" key="8">
    <source>
        <dbReference type="ARBA" id="ARBA00023077"/>
    </source>
</evidence>
<keyword evidence="7" id="KW-0406">Ion transport</keyword>
<dbReference type="Gene3D" id="2.40.170.20">
    <property type="entry name" value="TonB-dependent receptor, beta-barrel domain"/>
    <property type="match status" value="2"/>
</dbReference>
<dbReference type="Pfam" id="PF00593">
    <property type="entry name" value="TonB_dep_Rec_b-barrel"/>
    <property type="match status" value="1"/>
</dbReference>
<proteinExistence type="inferred from homology"/>
<keyword evidence="8 12" id="KW-0798">TonB box</keyword>
<feature type="domain" description="TonB-dependent receptor-like beta-barrel" evidence="14">
    <location>
        <begin position="371"/>
        <end position="819"/>
    </location>
</feature>
<evidence type="ECO:0000256" key="2">
    <source>
        <dbReference type="ARBA" id="ARBA00022448"/>
    </source>
</evidence>
<comment type="subcellular location">
    <subcellularLocation>
        <location evidence="1 11">Cell outer membrane</location>
        <topology evidence="1 11">Multi-pass membrane protein</topology>
    </subcellularLocation>
</comment>
<accession>A0A7X1F484</accession>
<sequence length="874" mass="93635">MKGAFQTRPFARLLIGTSLLCLAAPALAAEAAAEAAADQAADANAGKLDEIVVTAQKREQNLQVVPIAISAIGAEKVATLGIKDAKDLSGLAPNVTIVQGTINANAAVISIRGINTSAQETFGIDTANALYVDGIYIARSGGSALDVMDIERVEVLRGPQGTLFGRNTTGGAIAFISRAPSETFKLRAEATYGNFNTANARITLDPGSIAGIRTSFTYNHQQRDGVVDNILEPNKSRDPGSRKSDSFRFAAKTDIGGTGTVQYIFDWSRTRSSPMNFQLTNVADGTPRAPIVVNGIPVVATQQAPVQQYLAGATFLNPACAALAAPTRTWRPTVCNDISSTSLDTAWGHNLQIENDFGPFKIKSITGYRRWDNDYTTDLDGIGAFRGPQFTNATLFNGFPAPLLQSLGFPAGTSAFLAGAAVPTVQQNLFDTNNQRRHKQLSEELEVSGQSDTLDWVVGGFYFWEKGSEDNPQNSGFVLDTNSQVFSDAAFVGVLRGVGFPAAAAAQFAPLLAPSFRAANPARYRMVQTLGRLTYTASAESAAVYTQATYYPGGRDSGLRLTLGGRYTWDQKTMIRLQNGAAAPAVPDQGRTSFSKFTWNAMLGYDLNRDVNVYARIATGYRAGGFNAQDPASGGTLPSFKPETLTSYEVGLKSELFDRRLRFNLSGYYNEYKDLAIAVPLTNAPPGTFATAVTNAGKVTYTGVEAELMAVLNENFTIEGNAGYVDIKYKEFNAGLPVTAGQPLVNIASIATPAYTSPFTANAALNMQFPLTSSGLRLTGRVSYTYEDPKYSVSNNISTPFNDLLRNDAIKRVDAQIAIDRIPLGGGEALIRLWGRNLTNQNAFVRGIDFGSLGYAGGYFVDPRTFGVSIGVKY</sequence>
<feature type="chain" id="PRO_5031535432" evidence="13">
    <location>
        <begin position="29"/>
        <end position="874"/>
    </location>
</feature>
<evidence type="ECO:0000256" key="13">
    <source>
        <dbReference type="SAM" id="SignalP"/>
    </source>
</evidence>
<keyword evidence="3 11" id="KW-1134">Transmembrane beta strand</keyword>
<dbReference type="Proteomes" id="UP000520156">
    <property type="component" value="Unassembled WGS sequence"/>
</dbReference>
<dbReference type="SUPFAM" id="SSF56935">
    <property type="entry name" value="Porins"/>
    <property type="match status" value="1"/>
</dbReference>
<feature type="signal peptide" evidence="13">
    <location>
        <begin position="1"/>
        <end position="28"/>
    </location>
</feature>
<evidence type="ECO:0000256" key="3">
    <source>
        <dbReference type="ARBA" id="ARBA00022452"/>
    </source>
</evidence>
<dbReference type="InterPro" id="IPR012910">
    <property type="entry name" value="Plug_dom"/>
</dbReference>
<keyword evidence="6" id="KW-0408">Iron</keyword>
<evidence type="ECO:0000313" key="17">
    <source>
        <dbReference type="Proteomes" id="UP000520156"/>
    </source>
</evidence>
<evidence type="ECO:0000256" key="5">
    <source>
        <dbReference type="ARBA" id="ARBA00022692"/>
    </source>
</evidence>
<dbReference type="PANTHER" id="PTHR32552">
    <property type="entry name" value="FERRICHROME IRON RECEPTOR-RELATED"/>
    <property type="match status" value="1"/>
</dbReference>
<evidence type="ECO:0000259" key="14">
    <source>
        <dbReference type="Pfam" id="PF00593"/>
    </source>
</evidence>
<dbReference type="GO" id="GO:0009279">
    <property type="term" value="C:cell outer membrane"/>
    <property type="evidence" value="ECO:0007669"/>
    <property type="project" value="UniProtKB-SubCell"/>
</dbReference>
<gene>
    <name evidence="16" type="ORF">H7F49_00160</name>
</gene>
<keyword evidence="17" id="KW-1185">Reference proteome</keyword>
<keyword evidence="4" id="KW-0410">Iron transport</keyword>
<dbReference type="InterPro" id="IPR039426">
    <property type="entry name" value="TonB-dep_rcpt-like"/>
</dbReference>
<keyword evidence="5 11" id="KW-0812">Transmembrane</keyword>
<dbReference type="EMBL" id="JACLAU010000001">
    <property type="protein sequence ID" value="MBC2650110.1"/>
    <property type="molecule type" value="Genomic_DNA"/>
</dbReference>
<evidence type="ECO:0000256" key="12">
    <source>
        <dbReference type="RuleBase" id="RU003357"/>
    </source>
</evidence>
<keyword evidence="16" id="KW-0675">Receptor</keyword>
<keyword evidence="2 11" id="KW-0813">Transport</keyword>
<reference evidence="16 17" key="1">
    <citation type="submission" date="2020-08" db="EMBL/GenBank/DDBJ databases">
        <title>The genome sequence of Novosphingobium flavum 4Y4.</title>
        <authorList>
            <person name="Liu Y."/>
        </authorList>
    </citation>
    <scope>NUCLEOTIDE SEQUENCE [LARGE SCALE GENOMIC DNA]</scope>
    <source>
        <strain evidence="16 17">4Y4</strain>
    </source>
</reference>
<keyword evidence="9 11" id="KW-0472">Membrane</keyword>
<organism evidence="16 17">
    <name type="scientific">Novosphingobium aerophilum</name>
    <dbReference type="NCBI Taxonomy" id="2839843"/>
    <lineage>
        <taxon>Bacteria</taxon>
        <taxon>Pseudomonadati</taxon>
        <taxon>Pseudomonadota</taxon>
        <taxon>Alphaproteobacteria</taxon>
        <taxon>Sphingomonadales</taxon>
        <taxon>Sphingomonadaceae</taxon>
        <taxon>Novosphingobium</taxon>
    </lineage>
</organism>
<protein>
    <submittedName>
        <fullName evidence="16">TonB-dependent receptor</fullName>
    </submittedName>
</protein>
<name>A0A7X1F484_9SPHN</name>
<evidence type="ECO:0000259" key="15">
    <source>
        <dbReference type="Pfam" id="PF07715"/>
    </source>
</evidence>
<evidence type="ECO:0000256" key="11">
    <source>
        <dbReference type="PROSITE-ProRule" id="PRU01360"/>
    </source>
</evidence>
<dbReference type="PANTHER" id="PTHR32552:SF81">
    <property type="entry name" value="TONB-DEPENDENT OUTER MEMBRANE RECEPTOR"/>
    <property type="match status" value="1"/>
</dbReference>
<dbReference type="InterPro" id="IPR000531">
    <property type="entry name" value="Beta-barrel_TonB"/>
</dbReference>
<dbReference type="PROSITE" id="PS52016">
    <property type="entry name" value="TONB_DEPENDENT_REC_3"/>
    <property type="match status" value="1"/>
</dbReference>
<dbReference type="GO" id="GO:0006826">
    <property type="term" value="P:iron ion transport"/>
    <property type="evidence" value="ECO:0007669"/>
    <property type="project" value="UniProtKB-KW"/>
</dbReference>
<evidence type="ECO:0000256" key="7">
    <source>
        <dbReference type="ARBA" id="ARBA00023065"/>
    </source>
</evidence>
<evidence type="ECO:0000256" key="10">
    <source>
        <dbReference type="ARBA" id="ARBA00023237"/>
    </source>
</evidence>